<sequence length="136" mass="15203">ELTRIGVANFTLECGSHDSYNEQYTEELSNRILLLMVELGMLNAINTQLESLPKKFTKLNTYLAPDGGFINHKISAGDSIKKGEIMGELNHVDLSADNMNITANDEEIVLKISPTHIYYPGDHVYQTISKEDFVAI</sequence>
<accession>A0A955L6Q4</accession>
<dbReference type="Proteomes" id="UP000783287">
    <property type="component" value="Unassembled WGS sequence"/>
</dbReference>
<reference evidence="1" key="2">
    <citation type="journal article" date="2021" name="Microbiome">
        <title>Successional dynamics and alternative stable states in a saline activated sludge microbial community over 9 years.</title>
        <authorList>
            <person name="Wang Y."/>
            <person name="Ye J."/>
            <person name="Ju F."/>
            <person name="Liu L."/>
            <person name="Boyd J.A."/>
            <person name="Deng Y."/>
            <person name="Parks D.H."/>
            <person name="Jiang X."/>
            <person name="Yin X."/>
            <person name="Woodcroft B.J."/>
            <person name="Tyson G.W."/>
            <person name="Hugenholtz P."/>
            <person name="Polz M.F."/>
            <person name="Zhang T."/>
        </authorList>
    </citation>
    <scope>NUCLEOTIDE SEQUENCE</scope>
    <source>
        <strain evidence="1">HKST-UBA14</strain>
    </source>
</reference>
<dbReference type="SUPFAM" id="SSF53187">
    <property type="entry name" value="Zn-dependent exopeptidases"/>
    <property type="match status" value="1"/>
</dbReference>
<evidence type="ECO:0000313" key="2">
    <source>
        <dbReference type="Proteomes" id="UP000783287"/>
    </source>
</evidence>
<dbReference type="AlphaFoldDB" id="A0A955L6Q4"/>
<reference evidence="1" key="1">
    <citation type="submission" date="2020-04" db="EMBL/GenBank/DDBJ databases">
        <authorList>
            <person name="Zhang T."/>
        </authorList>
    </citation>
    <scope>NUCLEOTIDE SEQUENCE</scope>
    <source>
        <strain evidence="1">HKST-UBA14</strain>
    </source>
</reference>
<comment type="caution">
    <text evidence="1">The sequence shown here is derived from an EMBL/GenBank/DDBJ whole genome shotgun (WGS) entry which is preliminary data.</text>
</comment>
<proteinExistence type="predicted"/>
<dbReference type="EMBL" id="JAGQLK010000216">
    <property type="protein sequence ID" value="MCA9384019.1"/>
    <property type="molecule type" value="Genomic_DNA"/>
</dbReference>
<organism evidence="1 2">
    <name type="scientific">Candidatus Dojkabacteria bacterium</name>
    <dbReference type="NCBI Taxonomy" id="2099670"/>
    <lineage>
        <taxon>Bacteria</taxon>
        <taxon>Candidatus Dojkabacteria</taxon>
    </lineage>
</organism>
<evidence type="ECO:0000313" key="1">
    <source>
        <dbReference type="EMBL" id="MCA9384019.1"/>
    </source>
</evidence>
<dbReference type="Gene3D" id="3.40.630.10">
    <property type="entry name" value="Zn peptidases"/>
    <property type="match status" value="1"/>
</dbReference>
<gene>
    <name evidence="1" type="ORF">KC909_06685</name>
</gene>
<feature type="non-terminal residue" evidence="1">
    <location>
        <position position="1"/>
    </location>
</feature>
<protein>
    <submittedName>
        <fullName evidence="1">Succinylglutamate desuccinylase/aspartoacylase family protein</fullName>
    </submittedName>
</protein>
<name>A0A955L6Q4_9BACT</name>